<dbReference type="OrthoDB" id="3813270at2759"/>
<dbReference type="EMBL" id="QWIN01001254">
    <property type="protein sequence ID" value="RMY42977.1"/>
    <property type="molecule type" value="Genomic_DNA"/>
</dbReference>
<comment type="caution">
    <text evidence="1">The sequence shown here is derived from an EMBL/GenBank/DDBJ whole genome shotgun (WGS) entry which is preliminary data.</text>
</comment>
<name>A0A3M7BU30_HORWE</name>
<evidence type="ECO:0000313" key="1">
    <source>
        <dbReference type="EMBL" id="RMY42977.1"/>
    </source>
</evidence>
<dbReference type="AlphaFoldDB" id="A0A3M7BU30"/>
<organism evidence="1 2">
    <name type="scientific">Hortaea werneckii</name>
    <name type="common">Black yeast</name>
    <name type="synonym">Cladosporium werneckii</name>
    <dbReference type="NCBI Taxonomy" id="91943"/>
    <lineage>
        <taxon>Eukaryota</taxon>
        <taxon>Fungi</taxon>
        <taxon>Dikarya</taxon>
        <taxon>Ascomycota</taxon>
        <taxon>Pezizomycotina</taxon>
        <taxon>Dothideomycetes</taxon>
        <taxon>Dothideomycetidae</taxon>
        <taxon>Mycosphaerellales</taxon>
        <taxon>Teratosphaeriaceae</taxon>
        <taxon>Hortaea</taxon>
    </lineage>
</organism>
<evidence type="ECO:0000313" key="2">
    <source>
        <dbReference type="Proteomes" id="UP000270230"/>
    </source>
</evidence>
<accession>A0A3M7BU30</accession>
<sequence>MAQLHMNHNQCRSLGVGGINSGLEHFVSVFPSVVTILLRINMFVYQYGDEKYVTKEDLFRLPPVDGGRVKRQFELFLHSRLFKMLNPTQDINGDTGRISWDTPMVTFRASSSIGPYTYKGLDLEVESIGDLNESCGLCGVGGEDEEGWKSLYKL</sequence>
<gene>
    <name evidence="1" type="ORF">D0865_11582</name>
</gene>
<protein>
    <submittedName>
        <fullName evidence="1">Uncharacterized protein</fullName>
    </submittedName>
</protein>
<dbReference type="Proteomes" id="UP000270230">
    <property type="component" value="Unassembled WGS sequence"/>
</dbReference>
<dbReference type="VEuPathDB" id="FungiDB:BTJ68_12206"/>
<proteinExistence type="predicted"/>
<reference evidence="1 2" key="1">
    <citation type="journal article" date="2018" name="BMC Genomics">
        <title>Genomic evidence for intraspecific hybridization in a clonal and extremely halotolerant yeast.</title>
        <authorList>
            <person name="Gostincar C."/>
            <person name="Stajich J.E."/>
            <person name="Zupancic J."/>
            <person name="Zalar P."/>
            <person name="Gunde-Cimerman N."/>
        </authorList>
    </citation>
    <scope>NUCLEOTIDE SEQUENCE [LARGE SCALE GENOMIC DNA]</scope>
    <source>
        <strain evidence="1 2">EXF-151</strain>
    </source>
</reference>